<reference evidence="1" key="2">
    <citation type="submission" date="2021-04" db="EMBL/GenBank/DDBJ databases">
        <authorList>
            <person name="Gilroy R."/>
        </authorList>
    </citation>
    <scope>NUCLEOTIDE SEQUENCE</scope>
    <source>
        <strain evidence="1">2239</strain>
    </source>
</reference>
<evidence type="ECO:0000313" key="2">
    <source>
        <dbReference type="Proteomes" id="UP000824193"/>
    </source>
</evidence>
<dbReference type="AlphaFoldDB" id="A0A9D2AED8"/>
<dbReference type="Proteomes" id="UP000824193">
    <property type="component" value="Unassembled WGS sequence"/>
</dbReference>
<comment type="caution">
    <text evidence="1">The sequence shown here is derived from an EMBL/GenBank/DDBJ whole genome shotgun (WGS) entry which is preliminary data.</text>
</comment>
<dbReference type="InterPro" id="IPR023811">
    <property type="entry name" value="CHP04076"/>
</dbReference>
<name>A0A9D2AED8_9FIRM</name>
<protein>
    <submittedName>
        <fullName evidence="1">TIGR04076 family protein</fullName>
    </submittedName>
</protein>
<reference evidence="1" key="1">
    <citation type="journal article" date="2021" name="PeerJ">
        <title>Extensive microbial diversity within the chicken gut microbiome revealed by metagenomics and culture.</title>
        <authorList>
            <person name="Gilroy R."/>
            <person name="Ravi A."/>
            <person name="Getino M."/>
            <person name="Pursley I."/>
            <person name="Horton D.L."/>
            <person name="Alikhan N.F."/>
            <person name="Baker D."/>
            <person name="Gharbi K."/>
            <person name="Hall N."/>
            <person name="Watson M."/>
            <person name="Adriaenssens E.M."/>
            <person name="Foster-Nyarko E."/>
            <person name="Jarju S."/>
            <person name="Secka A."/>
            <person name="Antonio M."/>
            <person name="Oren A."/>
            <person name="Chaudhuri R.R."/>
            <person name="La Ragione R."/>
            <person name="Hildebrand F."/>
            <person name="Pallen M.J."/>
        </authorList>
    </citation>
    <scope>NUCLEOTIDE SEQUENCE</scope>
    <source>
        <strain evidence="1">2239</strain>
    </source>
</reference>
<proteinExistence type="predicted"/>
<gene>
    <name evidence="1" type="ORF">H9865_06830</name>
</gene>
<sequence>MKKCKITVMRVTRYEDLMALYENPIEHACDLREGQVFIADGWAKPEGFCPSAWDTLSPFVLALSHGAENFYDGWMKNPRSAMLSCNDGFRPVSFLVEALDEDED</sequence>
<dbReference type="NCBIfam" id="TIGR04076">
    <property type="entry name" value="TIGR04076 family protein"/>
    <property type="match status" value="1"/>
</dbReference>
<dbReference type="EMBL" id="DXFW01000020">
    <property type="protein sequence ID" value="HIX05800.1"/>
    <property type="molecule type" value="Genomic_DNA"/>
</dbReference>
<organism evidence="1 2">
    <name type="scientific">Candidatus Allofournierella pullicola</name>
    <dbReference type="NCBI Taxonomy" id="2838596"/>
    <lineage>
        <taxon>Bacteria</taxon>
        <taxon>Bacillati</taxon>
        <taxon>Bacillota</taxon>
        <taxon>Clostridia</taxon>
        <taxon>Eubacteriales</taxon>
        <taxon>Oscillospiraceae</taxon>
        <taxon>Allofournierella</taxon>
    </lineage>
</organism>
<evidence type="ECO:0000313" key="1">
    <source>
        <dbReference type="EMBL" id="HIX05800.1"/>
    </source>
</evidence>
<accession>A0A9D2AED8</accession>